<dbReference type="EMBL" id="ML178814">
    <property type="protein sequence ID" value="TFL07823.1"/>
    <property type="molecule type" value="Genomic_DNA"/>
</dbReference>
<dbReference type="AlphaFoldDB" id="A0A5C3R0N6"/>
<proteinExistence type="predicted"/>
<reference evidence="2 3" key="1">
    <citation type="journal article" date="2019" name="Nat. Ecol. Evol.">
        <title>Megaphylogeny resolves global patterns of mushroom evolution.</title>
        <authorList>
            <person name="Varga T."/>
            <person name="Krizsan K."/>
            <person name="Foldi C."/>
            <person name="Dima B."/>
            <person name="Sanchez-Garcia M."/>
            <person name="Sanchez-Ramirez S."/>
            <person name="Szollosi G.J."/>
            <person name="Szarkandi J.G."/>
            <person name="Papp V."/>
            <person name="Albert L."/>
            <person name="Andreopoulos W."/>
            <person name="Angelini C."/>
            <person name="Antonin V."/>
            <person name="Barry K.W."/>
            <person name="Bougher N.L."/>
            <person name="Buchanan P."/>
            <person name="Buyck B."/>
            <person name="Bense V."/>
            <person name="Catcheside P."/>
            <person name="Chovatia M."/>
            <person name="Cooper J."/>
            <person name="Damon W."/>
            <person name="Desjardin D."/>
            <person name="Finy P."/>
            <person name="Geml J."/>
            <person name="Haridas S."/>
            <person name="Hughes K."/>
            <person name="Justo A."/>
            <person name="Karasinski D."/>
            <person name="Kautmanova I."/>
            <person name="Kiss B."/>
            <person name="Kocsube S."/>
            <person name="Kotiranta H."/>
            <person name="LaButti K.M."/>
            <person name="Lechner B.E."/>
            <person name="Liimatainen K."/>
            <person name="Lipzen A."/>
            <person name="Lukacs Z."/>
            <person name="Mihaltcheva S."/>
            <person name="Morgado L.N."/>
            <person name="Niskanen T."/>
            <person name="Noordeloos M.E."/>
            <person name="Ohm R.A."/>
            <person name="Ortiz-Santana B."/>
            <person name="Ovrebo C."/>
            <person name="Racz N."/>
            <person name="Riley R."/>
            <person name="Savchenko A."/>
            <person name="Shiryaev A."/>
            <person name="Soop K."/>
            <person name="Spirin V."/>
            <person name="Szebenyi C."/>
            <person name="Tomsovsky M."/>
            <person name="Tulloss R.E."/>
            <person name="Uehling J."/>
            <person name="Grigoriev I.V."/>
            <person name="Vagvolgyi C."/>
            <person name="Papp T."/>
            <person name="Martin F.M."/>
            <person name="Miettinen O."/>
            <person name="Hibbett D.S."/>
            <person name="Nagy L.G."/>
        </authorList>
    </citation>
    <scope>NUCLEOTIDE SEQUENCE [LARGE SCALE GENOMIC DNA]</scope>
    <source>
        <strain evidence="2 3">CBS 309.79</strain>
    </source>
</reference>
<keyword evidence="1" id="KW-0732">Signal</keyword>
<name>A0A5C3R0N6_9AGAR</name>
<evidence type="ECO:0000313" key="3">
    <source>
        <dbReference type="Proteomes" id="UP000305067"/>
    </source>
</evidence>
<sequence>MQSKLLFAFFVASFSLLTAAAPIPAPIAEVVVDVAARETVEGRACRRFGCL</sequence>
<gene>
    <name evidence="2" type="ORF">BDV98DRAFT_588275</name>
</gene>
<evidence type="ECO:0000313" key="2">
    <source>
        <dbReference type="EMBL" id="TFL07823.1"/>
    </source>
</evidence>
<feature type="signal peptide" evidence="1">
    <location>
        <begin position="1"/>
        <end position="20"/>
    </location>
</feature>
<keyword evidence="3" id="KW-1185">Reference proteome</keyword>
<dbReference type="Proteomes" id="UP000305067">
    <property type="component" value="Unassembled WGS sequence"/>
</dbReference>
<accession>A0A5C3R0N6</accession>
<protein>
    <submittedName>
        <fullName evidence="2">Uncharacterized protein</fullName>
    </submittedName>
</protein>
<evidence type="ECO:0000256" key="1">
    <source>
        <dbReference type="SAM" id="SignalP"/>
    </source>
</evidence>
<organism evidence="2 3">
    <name type="scientific">Pterulicium gracile</name>
    <dbReference type="NCBI Taxonomy" id="1884261"/>
    <lineage>
        <taxon>Eukaryota</taxon>
        <taxon>Fungi</taxon>
        <taxon>Dikarya</taxon>
        <taxon>Basidiomycota</taxon>
        <taxon>Agaricomycotina</taxon>
        <taxon>Agaricomycetes</taxon>
        <taxon>Agaricomycetidae</taxon>
        <taxon>Agaricales</taxon>
        <taxon>Pleurotineae</taxon>
        <taxon>Pterulaceae</taxon>
        <taxon>Pterulicium</taxon>
    </lineage>
</organism>
<feature type="chain" id="PRO_5022806150" evidence="1">
    <location>
        <begin position="21"/>
        <end position="51"/>
    </location>
</feature>